<dbReference type="Gene3D" id="2.60.120.920">
    <property type="match status" value="1"/>
</dbReference>
<dbReference type="Gene3D" id="1.20.5.340">
    <property type="match status" value="1"/>
</dbReference>
<dbReference type="WBParaSite" id="scaffold15517_cov145.g17914">
    <property type="protein sequence ID" value="scaffold15517_cov145.g17914"/>
    <property type="gene ID" value="scaffold15517_cov145.g17914"/>
</dbReference>
<accession>A0A915LNZ3</accession>
<dbReference type="InterPro" id="IPR043136">
    <property type="entry name" value="B30.2/SPRY_sf"/>
</dbReference>
<name>A0A915LNZ3_MELJA</name>
<reference evidence="2" key="1">
    <citation type="submission" date="2022-11" db="UniProtKB">
        <authorList>
            <consortium name="WormBaseParasite"/>
        </authorList>
    </citation>
    <scope>IDENTIFICATION</scope>
</reference>
<sequence>MEFIHLVQTIEAQNTTITNLEGQVAEQATTIANQAARIAFLEGQVAEQATTIANQAARIAFLEGQVVGQATTIANQAARITFLEGQVGEQAVNIPNQAARIVNLDNASKMMITIVFIFNENSFYEIEDERAATCYIARIPFKKTLADFFTVQYCEITVPDIFKFKYIGFSKDGVADIRMTNTSTKKIYRVKFSCTTETAKNEDFTHALVPFDASIQFTAGCALVSPPKNYSSEPQCFLFFTVNGRFIGNAIGLEKNIEELFPIFMLSEDNVQVTSKFGDNDFIYKIGKTFVEDWLKFK</sequence>
<protein>
    <submittedName>
        <fullName evidence="2">Major sperm protein</fullName>
    </submittedName>
</protein>
<proteinExistence type="predicted"/>
<dbReference type="AlphaFoldDB" id="A0A915LNZ3"/>
<evidence type="ECO:0000313" key="2">
    <source>
        <dbReference type="WBParaSite" id="scaffold15517_cov145.g17914"/>
    </source>
</evidence>
<organism evidence="1 2">
    <name type="scientific">Meloidogyne javanica</name>
    <name type="common">Root-knot nematode worm</name>
    <dbReference type="NCBI Taxonomy" id="6303"/>
    <lineage>
        <taxon>Eukaryota</taxon>
        <taxon>Metazoa</taxon>
        <taxon>Ecdysozoa</taxon>
        <taxon>Nematoda</taxon>
        <taxon>Chromadorea</taxon>
        <taxon>Rhabditida</taxon>
        <taxon>Tylenchina</taxon>
        <taxon>Tylenchomorpha</taxon>
        <taxon>Tylenchoidea</taxon>
        <taxon>Meloidogynidae</taxon>
        <taxon>Meloidogyninae</taxon>
        <taxon>Meloidogyne</taxon>
        <taxon>Meloidogyne incognita group</taxon>
    </lineage>
</organism>
<keyword evidence="1" id="KW-1185">Reference proteome</keyword>
<dbReference type="Proteomes" id="UP000887561">
    <property type="component" value="Unplaced"/>
</dbReference>
<evidence type="ECO:0000313" key="1">
    <source>
        <dbReference type="Proteomes" id="UP000887561"/>
    </source>
</evidence>